<accession>A0A0K0XU12</accession>
<dbReference type="PROSITE" id="PS50005">
    <property type="entry name" value="TPR"/>
    <property type="match status" value="1"/>
</dbReference>
<evidence type="ECO:0000313" key="7">
    <source>
        <dbReference type="Proteomes" id="UP000066624"/>
    </source>
</evidence>
<evidence type="ECO:0000259" key="5">
    <source>
        <dbReference type="PROSITE" id="PS50011"/>
    </source>
</evidence>
<dbReference type="Pfam" id="PF13424">
    <property type="entry name" value="TPR_12"/>
    <property type="match status" value="2"/>
</dbReference>
<dbReference type="GO" id="GO:0004674">
    <property type="term" value="F:protein serine/threonine kinase activity"/>
    <property type="evidence" value="ECO:0007669"/>
    <property type="project" value="UniProtKB-KW"/>
</dbReference>
<dbReference type="PROSITE" id="PS50011">
    <property type="entry name" value="PROTEIN_KINASE_DOM"/>
    <property type="match status" value="1"/>
</dbReference>
<dbReference type="SMART" id="SM00220">
    <property type="entry name" value="S_TKc"/>
    <property type="match status" value="1"/>
</dbReference>
<dbReference type="Gene3D" id="1.10.510.10">
    <property type="entry name" value="Transferase(Phosphotransferase) domain 1"/>
    <property type="match status" value="1"/>
</dbReference>
<dbReference type="Pfam" id="PF00069">
    <property type="entry name" value="Pkinase"/>
    <property type="match status" value="1"/>
</dbReference>
<protein>
    <submittedName>
        <fullName evidence="6">Serine/threonine protein kinase</fullName>
    </submittedName>
</protein>
<dbReference type="PROSITE" id="PS00108">
    <property type="entry name" value="PROTEIN_KINASE_ST"/>
    <property type="match status" value="1"/>
</dbReference>
<dbReference type="InterPro" id="IPR011009">
    <property type="entry name" value="Kinase-like_dom_sf"/>
</dbReference>
<sequence>MSEERWAQLQALFEGALERPESERNAWLDAACGDDGALRDELRGLLEADASEDDPLRQAVDRTVRELDETSQRASGQAIGPWRILRELGSGGMGSVYLAERGDAEYQRQVAVKLIRGFPDAQSLERLRQERQILADLEHPNIAAMLDGGTTEGGQPYLVMQFVDGQPLDRWCASERLPRRQRLALMQRICSAVEYAHQKLIIHRDLKPGNVMVTPAGEPMLLDFGIAKLASDEAQTGEAGAMTRSGRYFTPGFSPPEQLRGESVSTLADVYGLGKLLEWLMTRDLAPGEGDCPRELMAIIARATANELRERYPSVATLRQDIERYLEGRPVEAAAPRWGYRLGKFIKRHAWATAAVALALIVAVGLVSRILVESERAHRAEAEARLEAANANQVLDFLVDMIDAAGPARARGEEVRVLDVIDLASERASPQSVDDPALRARLLFALGRLYRTMEAQVPAMELLAESARLARETGDLATEVEALSMLGVSATLDDELGRAEAALLRAVELARSNPQLAPLLQATALNNYGVFLNEAGRLDEAREALERALEIRRSNGAPARTIATSLHNLAETEDIAGRPSEARALFEQALEMKEQSIGRLHLSYARSLNGLSMTAGQLGDLETAQRAMQEHLEIRQTLLGEDHHSLWRDYNELAWQQHDLGYLQEAIDLYQRAREHDARSPGGAARDWLFTNNMAAAYRDLGMYERAEALYRESLALRIERFGADDLTPHRARHNLAQVLYLQGRLDEARPLMEEAWTARRAALDASHPDLLRSEILAQLIELAEASSAEGMESLRGLIGALADALSDDNFGVLLARAELGRALIQAGDLGAARNEIEDAQRRLVETLNPEHAMALVLELDLARIEGLTGQAGLARERLGAQESAIHQRFPPESMHRRQWDCLVSQQFDVACWRASGSAR</sequence>
<dbReference type="SMART" id="SM00028">
    <property type="entry name" value="TPR"/>
    <property type="match status" value="8"/>
</dbReference>
<dbReference type="InterPro" id="IPR000719">
    <property type="entry name" value="Prot_kinase_dom"/>
</dbReference>
<dbReference type="STRING" id="1579979.WM2015_730"/>
<evidence type="ECO:0000256" key="3">
    <source>
        <dbReference type="ARBA" id="ARBA00022777"/>
    </source>
</evidence>
<dbReference type="SUPFAM" id="SSF48452">
    <property type="entry name" value="TPR-like"/>
    <property type="match status" value="2"/>
</dbReference>
<dbReference type="PANTHER" id="PTHR43289:SF34">
    <property type="entry name" value="SERINE_THREONINE-PROTEIN KINASE YBDM-RELATED"/>
    <property type="match status" value="1"/>
</dbReference>
<keyword evidence="1" id="KW-0808">Transferase</keyword>
<keyword evidence="3 6" id="KW-0418">Kinase</keyword>
<proteinExistence type="predicted"/>
<dbReference type="CDD" id="cd14014">
    <property type="entry name" value="STKc_PknB_like"/>
    <property type="match status" value="1"/>
</dbReference>
<dbReference type="PROSITE" id="PS00107">
    <property type="entry name" value="PROTEIN_KINASE_ATP"/>
    <property type="match status" value="1"/>
</dbReference>
<dbReference type="Proteomes" id="UP000066624">
    <property type="component" value="Chromosome"/>
</dbReference>
<organism evidence="6 7">
    <name type="scientific">Wenzhouxiangella marina</name>
    <dbReference type="NCBI Taxonomy" id="1579979"/>
    <lineage>
        <taxon>Bacteria</taxon>
        <taxon>Pseudomonadati</taxon>
        <taxon>Pseudomonadota</taxon>
        <taxon>Gammaproteobacteria</taxon>
        <taxon>Chromatiales</taxon>
        <taxon>Wenzhouxiangellaceae</taxon>
        <taxon>Wenzhouxiangella</taxon>
    </lineage>
</organism>
<keyword evidence="7" id="KW-1185">Reference proteome</keyword>
<dbReference type="RefSeq" id="WP_049724775.1">
    <property type="nucleotide sequence ID" value="NZ_CP012154.1"/>
</dbReference>
<dbReference type="PATRIC" id="fig|1579979.3.peg.744"/>
<dbReference type="InterPro" id="IPR019734">
    <property type="entry name" value="TPR_rpt"/>
</dbReference>
<dbReference type="KEGG" id="wma:WM2015_730"/>
<evidence type="ECO:0000256" key="4">
    <source>
        <dbReference type="ARBA" id="ARBA00022840"/>
    </source>
</evidence>
<evidence type="ECO:0000256" key="2">
    <source>
        <dbReference type="ARBA" id="ARBA00022741"/>
    </source>
</evidence>
<dbReference type="AlphaFoldDB" id="A0A0K0XU12"/>
<dbReference type="SUPFAM" id="SSF56112">
    <property type="entry name" value="Protein kinase-like (PK-like)"/>
    <property type="match status" value="1"/>
</dbReference>
<dbReference type="InterPro" id="IPR011990">
    <property type="entry name" value="TPR-like_helical_dom_sf"/>
</dbReference>
<gene>
    <name evidence="6" type="ORF">WM2015_730</name>
</gene>
<dbReference type="GO" id="GO:0005524">
    <property type="term" value="F:ATP binding"/>
    <property type="evidence" value="ECO:0007669"/>
    <property type="project" value="UniProtKB-UniRule"/>
</dbReference>
<evidence type="ECO:0000313" key="6">
    <source>
        <dbReference type="EMBL" id="AKS41111.1"/>
    </source>
</evidence>
<dbReference type="InterPro" id="IPR017441">
    <property type="entry name" value="Protein_kinase_ATP_BS"/>
</dbReference>
<reference evidence="6 7" key="1">
    <citation type="submission" date="2015-07" db="EMBL/GenBank/DDBJ databases">
        <authorList>
            <person name="Noorani M."/>
        </authorList>
    </citation>
    <scope>NUCLEOTIDE SEQUENCE [LARGE SCALE GENOMIC DNA]</scope>
    <source>
        <strain evidence="6 7">KCTC 42284</strain>
    </source>
</reference>
<dbReference type="PANTHER" id="PTHR43289">
    <property type="entry name" value="MITOGEN-ACTIVATED PROTEIN KINASE KINASE KINASE 20-RELATED"/>
    <property type="match status" value="1"/>
</dbReference>
<dbReference type="Gene3D" id="1.25.40.10">
    <property type="entry name" value="Tetratricopeptide repeat domain"/>
    <property type="match status" value="2"/>
</dbReference>
<keyword evidence="6" id="KW-0723">Serine/threonine-protein kinase</keyword>
<feature type="domain" description="Protein kinase" evidence="5">
    <location>
        <begin position="82"/>
        <end position="352"/>
    </location>
</feature>
<dbReference type="OrthoDB" id="9801841at2"/>
<evidence type="ECO:0000256" key="1">
    <source>
        <dbReference type="ARBA" id="ARBA00022679"/>
    </source>
</evidence>
<keyword evidence="4" id="KW-0067">ATP-binding</keyword>
<dbReference type="EMBL" id="CP012154">
    <property type="protein sequence ID" value="AKS41111.1"/>
    <property type="molecule type" value="Genomic_DNA"/>
</dbReference>
<name>A0A0K0XU12_9GAMM</name>
<dbReference type="InterPro" id="IPR008271">
    <property type="entry name" value="Ser/Thr_kinase_AS"/>
</dbReference>
<dbReference type="Gene3D" id="3.30.200.20">
    <property type="entry name" value="Phosphorylase Kinase, domain 1"/>
    <property type="match status" value="1"/>
</dbReference>
<dbReference type="Pfam" id="PF13374">
    <property type="entry name" value="TPR_10"/>
    <property type="match status" value="1"/>
</dbReference>
<keyword evidence="2" id="KW-0547">Nucleotide-binding</keyword>